<dbReference type="Proteomes" id="UP001315860">
    <property type="component" value="Chromosome"/>
</dbReference>
<dbReference type="InterPro" id="IPR029058">
    <property type="entry name" value="AB_hydrolase_fold"/>
</dbReference>
<evidence type="ECO:0000313" key="3">
    <source>
        <dbReference type="EMBL" id="UUI67274.1"/>
    </source>
</evidence>
<dbReference type="SUPFAM" id="SSF53474">
    <property type="entry name" value="alpha/beta-Hydrolases"/>
    <property type="match status" value="1"/>
</dbReference>
<organism evidence="3 4">
    <name type="scientific">Aeromicrobium duanguangcaii</name>
    <dbReference type="NCBI Taxonomy" id="2968086"/>
    <lineage>
        <taxon>Bacteria</taxon>
        <taxon>Bacillati</taxon>
        <taxon>Actinomycetota</taxon>
        <taxon>Actinomycetes</taxon>
        <taxon>Propionibacteriales</taxon>
        <taxon>Nocardioidaceae</taxon>
        <taxon>Aeromicrobium</taxon>
    </lineage>
</organism>
<name>A0ABY5KAG5_9ACTN</name>
<evidence type="ECO:0000313" key="4">
    <source>
        <dbReference type="Proteomes" id="UP001315860"/>
    </source>
</evidence>
<gene>
    <name evidence="3" type="ORF">NP095_08630</name>
</gene>
<accession>A0ABY5KAG5</accession>
<proteinExistence type="predicted"/>
<keyword evidence="1 3" id="KW-0378">Hydrolase</keyword>
<dbReference type="PANTHER" id="PTHR43798">
    <property type="entry name" value="MONOACYLGLYCEROL LIPASE"/>
    <property type="match status" value="1"/>
</dbReference>
<dbReference type="Pfam" id="PF00561">
    <property type="entry name" value="Abhydrolase_1"/>
    <property type="match status" value="1"/>
</dbReference>
<dbReference type="RefSeq" id="WP_249378203.1">
    <property type="nucleotide sequence ID" value="NZ_CP101990.1"/>
</dbReference>
<dbReference type="InterPro" id="IPR000073">
    <property type="entry name" value="AB_hydrolase_1"/>
</dbReference>
<dbReference type="GO" id="GO:0016787">
    <property type="term" value="F:hydrolase activity"/>
    <property type="evidence" value="ECO:0007669"/>
    <property type="project" value="UniProtKB-KW"/>
</dbReference>
<dbReference type="PANTHER" id="PTHR43798:SF31">
    <property type="entry name" value="AB HYDROLASE SUPERFAMILY PROTEIN YCLE"/>
    <property type="match status" value="1"/>
</dbReference>
<dbReference type="InterPro" id="IPR050266">
    <property type="entry name" value="AB_hydrolase_sf"/>
</dbReference>
<protein>
    <submittedName>
        <fullName evidence="3">Alpha/beta hydrolase</fullName>
    </submittedName>
</protein>
<evidence type="ECO:0000256" key="1">
    <source>
        <dbReference type="ARBA" id="ARBA00022801"/>
    </source>
</evidence>
<reference evidence="3 4" key="1">
    <citation type="submission" date="2022-07" db="EMBL/GenBank/DDBJ databases">
        <title>Novel species in genus Aeromicrobium.</title>
        <authorList>
            <person name="Ye L."/>
        </authorList>
    </citation>
    <scope>NUCLEOTIDE SEQUENCE [LARGE SCALE GENOMIC DNA]</scope>
    <source>
        <strain evidence="4">zg-Y50</strain>
    </source>
</reference>
<dbReference type="PRINTS" id="PR00111">
    <property type="entry name" value="ABHYDROLASE"/>
</dbReference>
<feature type="domain" description="AB hydrolase-1" evidence="2">
    <location>
        <begin position="23"/>
        <end position="137"/>
    </location>
</feature>
<sequence>MEHATNAQDGVRVAFDVVGGGTPMLLVHGTGLSSAMWRDEGYVERLSGHHRLILVDMRGHGDSDKPHDETAYTMERLSSDLHAVLDQAGVDRAHLLGYSAGARIGFNFAVRHQDRLLSLLLGGGSAKSQHDEFDQVFFPGCIDVLDTGDMAEFLRRLAQAKGSAAATAARAFLDADPQAMAAWFRAARDAPGLTDEQLATIEVPTLLFAGSQDAPRLRDSLAAAQVMPHARTVEIRGRDHMTTLAATRAIVSSVERFLADLD</sequence>
<keyword evidence="4" id="KW-1185">Reference proteome</keyword>
<dbReference type="EMBL" id="CP101990">
    <property type="protein sequence ID" value="UUI67274.1"/>
    <property type="molecule type" value="Genomic_DNA"/>
</dbReference>
<evidence type="ECO:0000259" key="2">
    <source>
        <dbReference type="Pfam" id="PF00561"/>
    </source>
</evidence>
<dbReference type="Gene3D" id="3.40.50.1820">
    <property type="entry name" value="alpha/beta hydrolase"/>
    <property type="match status" value="1"/>
</dbReference>